<proteinExistence type="inferred from homology"/>
<evidence type="ECO:0000256" key="1">
    <source>
        <dbReference type="ARBA" id="ARBA00004196"/>
    </source>
</evidence>
<comment type="subcellular location">
    <subcellularLocation>
        <location evidence="1">Cell envelope</location>
    </subcellularLocation>
</comment>
<keyword evidence="3" id="KW-0813">Transport</keyword>
<feature type="domain" description="Solute-binding protein family 5" evidence="5">
    <location>
        <begin position="85"/>
        <end position="452"/>
    </location>
</feature>
<gene>
    <name evidence="6" type="ORF">GKJPGBOP_06797</name>
</gene>
<keyword evidence="4" id="KW-0732">Signal</keyword>
<dbReference type="Proteomes" id="UP000286746">
    <property type="component" value="Unassembled WGS sequence"/>
</dbReference>
<dbReference type="GO" id="GO:0030313">
    <property type="term" value="C:cell envelope"/>
    <property type="evidence" value="ECO:0007669"/>
    <property type="project" value="UniProtKB-SubCell"/>
</dbReference>
<dbReference type="PANTHER" id="PTHR30290:SF10">
    <property type="entry name" value="PERIPLASMIC OLIGOPEPTIDE-BINDING PROTEIN-RELATED"/>
    <property type="match status" value="1"/>
</dbReference>
<evidence type="ECO:0000313" key="6">
    <source>
        <dbReference type="EMBL" id="GCD47040.1"/>
    </source>
</evidence>
<comment type="similarity">
    <text evidence="2">Belongs to the bacterial solute-binding protein 5 family.</text>
</comment>
<evidence type="ECO:0000256" key="3">
    <source>
        <dbReference type="ARBA" id="ARBA00022448"/>
    </source>
</evidence>
<dbReference type="AlphaFoldDB" id="A0A401WCN2"/>
<sequence>MRNTHVRKRDQWLAAPLGAGLVAALVSGCGTGEGSAGGTGEPVVMGMTDKVVSTDPAAGYDPVSWLLFNNVFQSLLSFPKGSTSPEPEAADSCGFVEGGSTVYKCTLKDGLKFSNGNSLTAEDVKFSFDRIKRINDKRGPAVMFAGLDKVEAPDDQTVVFRLKTPDATFPMKIASGAGSIVDHREYAPDKLRTDNKAVGSGVYTLNDYDASSEAVFGVNSSYKGPAKVKNSGMTMKFFTSQDTLKKAVQDGSIDIAYRGLAMKDIASLDQASDSQTHGIQVVEGKSAEVMHLVFNMRDPVAGKLGVRKAVAYLLDRSTLVRDVYKRTAEPLYSIVPAGITGHNTAFFSTYGDRPQTDKALAALHDAGYNNKKVPLTLWATPVRYGPGTVPAFQEIAQQLNASGLFDVKVKSVPIEEFEQGVEAGKYGAYVKGWVPDYPDPDNFTQPFFGKDNVLRNNYDAKRITSKLLPGTAGQPDRQATKTAFREVQDIVAEDLPVIPLWQGKQYAVARQNVDGLQWTLDATTVFRFWELKKG</sequence>
<evidence type="ECO:0000259" key="5">
    <source>
        <dbReference type="Pfam" id="PF00496"/>
    </source>
</evidence>
<dbReference type="InterPro" id="IPR030678">
    <property type="entry name" value="Peptide/Ni-bd"/>
</dbReference>
<dbReference type="GO" id="GO:1904680">
    <property type="term" value="F:peptide transmembrane transporter activity"/>
    <property type="evidence" value="ECO:0007669"/>
    <property type="project" value="TreeGrafter"/>
</dbReference>
<organism evidence="6 7">
    <name type="scientific">Streptomyces paromomycinus</name>
    <name type="common">Streptomyces rimosus subsp. paromomycinus</name>
    <dbReference type="NCBI Taxonomy" id="92743"/>
    <lineage>
        <taxon>Bacteria</taxon>
        <taxon>Bacillati</taxon>
        <taxon>Actinomycetota</taxon>
        <taxon>Actinomycetes</taxon>
        <taxon>Kitasatosporales</taxon>
        <taxon>Streptomycetaceae</taxon>
        <taxon>Streptomyces</taxon>
    </lineage>
</organism>
<comment type="caution">
    <text evidence="6">The sequence shown here is derived from an EMBL/GenBank/DDBJ whole genome shotgun (WGS) entry which is preliminary data.</text>
</comment>
<dbReference type="EMBL" id="BHZD01000001">
    <property type="protein sequence ID" value="GCD47040.1"/>
    <property type="molecule type" value="Genomic_DNA"/>
</dbReference>
<dbReference type="Gene3D" id="3.10.105.10">
    <property type="entry name" value="Dipeptide-binding Protein, Domain 3"/>
    <property type="match status" value="1"/>
</dbReference>
<dbReference type="Gene3D" id="3.90.76.10">
    <property type="entry name" value="Dipeptide-binding Protein, Domain 1"/>
    <property type="match status" value="1"/>
</dbReference>
<dbReference type="SUPFAM" id="SSF53850">
    <property type="entry name" value="Periplasmic binding protein-like II"/>
    <property type="match status" value="1"/>
</dbReference>
<protein>
    <submittedName>
        <fullName evidence="6">Solute-binding transport lipoprotein</fullName>
    </submittedName>
</protein>
<dbReference type="InterPro" id="IPR039424">
    <property type="entry name" value="SBP_5"/>
</dbReference>
<evidence type="ECO:0000313" key="7">
    <source>
        <dbReference type="Proteomes" id="UP000286746"/>
    </source>
</evidence>
<dbReference type="PANTHER" id="PTHR30290">
    <property type="entry name" value="PERIPLASMIC BINDING COMPONENT OF ABC TRANSPORTER"/>
    <property type="match status" value="1"/>
</dbReference>
<dbReference type="GO" id="GO:0042597">
    <property type="term" value="C:periplasmic space"/>
    <property type="evidence" value="ECO:0007669"/>
    <property type="project" value="UniProtKB-ARBA"/>
</dbReference>
<evidence type="ECO:0000256" key="2">
    <source>
        <dbReference type="ARBA" id="ARBA00005695"/>
    </source>
</evidence>
<dbReference type="GO" id="GO:0043190">
    <property type="term" value="C:ATP-binding cassette (ABC) transporter complex"/>
    <property type="evidence" value="ECO:0007669"/>
    <property type="project" value="InterPro"/>
</dbReference>
<evidence type="ECO:0000256" key="4">
    <source>
        <dbReference type="ARBA" id="ARBA00022729"/>
    </source>
</evidence>
<dbReference type="Gene3D" id="3.40.190.10">
    <property type="entry name" value="Periplasmic binding protein-like II"/>
    <property type="match status" value="1"/>
</dbReference>
<name>A0A401WCN2_STREY</name>
<dbReference type="GO" id="GO:0015833">
    <property type="term" value="P:peptide transport"/>
    <property type="evidence" value="ECO:0007669"/>
    <property type="project" value="TreeGrafter"/>
</dbReference>
<dbReference type="InterPro" id="IPR000914">
    <property type="entry name" value="SBP_5_dom"/>
</dbReference>
<reference evidence="6 7" key="1">
    <citation type="submission" date="2018-11" db="EMBL/GenBank/DDBJ databases">
        <title>Whole genome sequence of Streptomyces paromomycinus NBRC 15454(T).</title>
        <authorList>
            <person name="Komaki H."/>
            <person name="Tamura T."/>
        </authorList>
    </citation>
    <scope>NUCLEOTIDE SEQUENCE [LARGE SCALE GENOMIC DNA]</scope>
    <source>
        <strain evidence="6 7">NBRC 15454</strain>
    </source>
</reference>
<keyword evidence="6" id="KW-0449">Lipoprotein</keyword>
<dbReference type="Pfam" id="PF00496">
    <property type="entry name" value="SBP_bac_5"/>
    <property type="match status" value="1"/>
</dbReference>
<dbReference type="PIRSF" id="PIRSF002741">
    <property type="entry name" value="MppA"/>
    <property type="match status" value="1"/>
</dbReference>
<keyword evidence="7" id="KW-1185">Reference proteome</keyword>
<accession>A0A401WCN2</accession>
<dbReference type="PROSITE" id="PS51257">
    <property type="entry name" value="PROKAR_LIPOPROTEIN"/>
    <property type="match status" value="1"/>
</dbReference>